<evidence type="ECO:0000256" key="1">
    <source>
        <dbReference type="SAM" id="MobiDB-lite"/>
    </source>
</evidence>
<sequence length="191" mass="21454">MFAGLCSRGMPARSVKSRNKTVRDTPEVPKCSIHGFIRTARNDVHYSACPTSDARSRLPEVEQLNSTCSLVWGSGPSKECRPSRITPKLRGQSIPHSPSASNSFHFGKDRARCSTLQLLLGKASGWRTRFTLQHVRSIPWPDMQRRDSPSLAYQKVSPPRGQKKMTCMYDSDSRPGGEVYHDLRPNIYPQP</sequence>
<evidence type="ECO:0000313" key="3">
    <source>
        <dbReference type="Proteomes" id="UP001232148"/>
    </source>
</evidence>
<evidence type="ECO:0000313" key="2">
    <source>
        <dbReference type="EMBL" id="KAK2020689.1"/>
    </source>
</evidence>
<gene>
    <name evidence="2" type="ORF">LX32DRAFT_298134</name>
</gene>
<dbReference type="Proteomes" id="UP001232148">
    <property type="component" value="Unassembled WGS sequence"/>
</dbReference>
<dbReference type="EMBL" id="MU843190">
    <property type="protein sequence ID" value="KAK2020689.1"/>
    <property type="molecule type" value="Genomic_DNA"/>
</dbReference>
<reference evidence="2" key="1">
    <citation type="submission" date="2021-06" db="EMBL/GenBank/DDBJ databases">
        <title>Comparative genomics, transcriptomics and evolutionary studies reveal genomic signatures of adaptation to plant cell wall in hemibiotrophic fungi.</title>
        <authorList>
            <consortium name="DOE Joint Genome Institute"/>
            <person name="Baroncelli R."/>
            <person name="Diaz J.F."/>
            <person name="Benocci T."/>
            <person name="Peng M."/>
            <person name="Battaglia E."/>
            <person name="Haridas S."/>
            <person name="Andreopoulos W."/>
            <person name="Labutti K."/>
            <person name="Pangilinan J."/>
            <person name="Floch G.L."/>
            <person name="Makela M.R."/>
            <person name="Henrissat B."/>
            <person name="Grigoriev I.V."/>
            <person name="Crouch J.A."/>
            <person name="De Vries R.P."/>
            <person name="Sukno S.A."/>
            <person name="Thon M.R."/>
        </authorList>
    </citation>
    <scope>NUCLEOTIDE SEQUENCE</scope>
    <source>
        <strain evidence="2">MAFF235873</strain>
    </source>
</reference>
<feature type="compositionally biased region" description="Basic and acidic residues" evidence="1">
    <location>
        <begin position="171"/>
        <end position="184"/>
    </location>
</feature>
<organism evidence="2 3">
    <name type="scientific">Colletotrichum zoysiae</name>
    <dbReference type="NCBI Taxonomy" id="1216348"/>
    <lineage>
        <taxon>Eukaryota</taxon>
        <taxon>Fungi</taxon>
        <taxon>Dikarya</taxon>
        <taxon>Ascomycota</taxon>
        <taxon>Pezizomycotina</taxon>
        <taxon>Sordariomycetes</taxon>
        <taxon>Hypocreomycetidae</taxon>
        <taxon>Glomerellales</taxon>
        <taxon>Glomerellaceae</taxon>
        <taxon>Colletotrichum</taxon>
        <taxon>Colletotrichum graminicola species complex</taxon>
    </lineage>
</organism>
<protein>
    <submittedName>
        <fullName evidence="2">Uncharacterized protein</fullName>
    </submittedName>
</protein>
<dbReference type="AlphaFoldDB" id="A0AAD9H374"/>
<keyword evidence="3" id="KW-1185">Reference proteome</keyword>
<feature type="region of interest" description="Disordered" evidence="1">
    <location>
        <begin position="141"/>
        <end position="191"/>
    </location>
</feature>
<proteinExistence type="predicted"/>
<accession>A0AAD9H374</accession>
<feature type="region of interest" description="Disordered" evidence="1">
    <location>
        <begin position="1"/>
        <end position="23"/>
    </location>
</feature>
<name>A0AAD9H374_9PEZI</name>
<comment type="caution">
    <text evidence="2">The sequence shown here is derived from an EMBL/GenBank/DDBJ whole genome shotgun (WGS) entry which is preliminary data.</text>
</comment>